<keyword evidence="6" id="KW-1185">Reference proteome</keyword>
<dbReference type="PROSITE" id="PS51462">
    <property type="entry name" value="NUDIX"/>
    <property type="match status" value="1"/>
</dbReference>
<sequence length="164" mass="18368">MVIFSSFKAIAQPLRRWWRFIQTVIGIIFRHPVPGTSIIPILPDGRIVLIRRRDNGLWSLPGGMVDWGEDVATAVKRELAEETGLDLVKIRRLVGVYSAPDRDPRIHSICIVVEADVTGRMKVRDPLEVMEVRAFPPGALPPGQLAHDHSQQLQDYFAGLTTLA</sequence>
<reference evidence="5 6" key="1">
    <citation type="journal article" date="2015" name="Genome Announc.">
        <title>Draft Genome Sequence of the Terrestrial Cyanobacterium Scytonema millei VB511283, Isolated from Eastern India.</title>
        <authorList>
            <person name="Sen D."/>
            <person name="Chandrababunaidu M.M."/>
            <person name="Singh D."/>
            <person name="Sanghi N."/>
            <person name="Ghorai A."/>
            <person name="Mishra G.P."/>
            <person name="Madduluri M."/>
            <person name="Adhikary S.P."/>
            <person name="Tripathy S."/>
        </authorList>
    </citation>
    <scope>NUCLEOTIDE SEQUENCE [LARGE SCALE GENOMIC DNA]</scope>
    <source>
        <strain evidence="5 6">VB511283</strain>
    </source>
</reference>
<dbReference type="PANTHER" id="PTHR43736:SF1">
    <property type="entry name" value="DIHYDRONEOPTERIN TRIPHOSPHATE DIPHOSPHATASE"/>
    <property type="match status" value="1"/>
</dbReference>
<evidence type="ECO:0000313" key="6">
    <source>
        <dbReference type="Proteomes" id="UP000031532"/>
    </source>
</evidence>
<organism evidence="5 6">
    <name type="scientific">Scytonema millei VB511283</name>
    <dbReference type="NCBI Taxonomy" id="1245923"/>
    <lineage>
        <taxon>Bacteria</taxon>
        <taxon>Bacillati</taxon>
        <taxon>Cyanobacteriota</taxon>
        <taxon>Cyanophyceae</taxon>
        <taxon>Nostocales</taxon>
        <taxon>Scytonemataceae</taxon>
        <taxon>Scytonema</taxon>
    </lineage>
</organism>
<keyword evidence="2 3" id="KW-0378">Hydrolase</keyword>
<dbReference type="GO" id="GO:0016787">
    <property type="term" value="F:hydrolase activity"/>
    <property type="evidence" value="ECO:0007669"/>
    <property type="project" value="UniProtKB-KW"/>
</dbReference>
<dbReference type="InterPro" id="IPR020084">
    <property type="entry name" value="NUDIX_hydrolase_CS"/>
</dbReference>
<evidence type="ECO:0000259" key="4">
    <source>
        <dbReference type="PROSITE" id="PS51462"/>
    </source>
</evidence>
<proteinExistence type="inferred from homology"/>
<evidence type="ECO:0000256" key="1">
    <source>
        <dbReference type="ARBA" id="ARBA00005582"/>
    </source>
</evidence>
<dbReference type="PROSITE" id="PS00893">
    <property type="entry name" value="NUDIX_BOX"/>
    <property type="match status" value="1"/>
</dbReference>
<dbReference type="EMBL" id="JTJC03000002">
    <property type="protein sequence ID" value="NHC34841.1"/>
    <property type="molecule type" value="Genomic_DNA"/>
</dbReference>
<dbReference type="Gene3D" id="3.90.79.10">
    <property type="entry name" value="Nucleoside Triphosphate Pyrophosphohydrolase"/>
    <property type="match status" value="1"/>
</dbReference>
<feature type="domain" description="Nudix hydrolase" evidence="4">
    <location>
        <begin position="31"/>
        <end position="159"/>
    </location>
</feature>
<evidence type="ECO:0000313" key="5">
    <source>
        <dbReference type="EMBL" id="NHC34841.1"/>
    </source>
</evidence>
<dbReference type="InterPro" id="IPR000086">
    <property type="entry name" value="NUDIX_hydrolase_dom"/>
</dbReference>
<dbReference type="SUPFAM" id="SSF55811">
    <property type="entry name" value="Nudix"/>
    <property type="match status" value="1"/>
</dbReference>
<dbReference type="Pfam" id="PF00293">
    <property type="entry name" value="NUDIX"/>
    <property type="match status" value="1"/>
</dbReference>
<dbReference type="Proteomes" id="UP000031532">
    <property type="component" value="Unassembled WGS sequence"/>
</dbReference>
<dbReference type="OrthoDB" id="9787476at2"/>
<dbReference type="InterPro" id="IPR020476">
    <property type="entry name" value="Nudix_hydrolase"/>
</dbReference>
<evidence type="ECO:0000256" key="3">
    <source>
        <dbReference type="RuleBase" id="RU003476"/>
    </source>
</evidence>
<evidence type="ECO:0000256" key="2">
    <source>
        <dbReference type="ARBA" id="ARBA00022801"/>
    </source>
</evidence>
<dbReference type="InterPro" id="IPR015797">
    <property type="entry name" value="NUDIX_hydrolase-like_dom_sf"/>
</dbReference>
<dbReference type="CDD" id="cd02883">
    <property type="entry name" value="NUDIX_Hydrolase"/>
    <property type="match status" value="1"/>
</dbReference>
<comment type="similarity">
    <text evidence="1 3">Belongs to the Nudix hydrolase family.</text>
</comment>
<gene>
    <name evidence="5" type="ORF">QH73_0009235</name>
</gene>
<name>A0A9X5E411_9CYAN</name>
<dbReference type="PRINTS" id="PR00502">
    <property type="entry name" value="NUDIXFAMILY"/>
</dbReference>
<protein>
    <submittedName>
        <fullName evidence="5">NUDIX hydrolase</fullName>
    </submittedName>
</protein>
<dbReference type="PANTHER" id="PTHR43736">
    <property type="entry name" value="ADP-RIBOSE PYROPHOSPHATASE"/>
    <property type="match status" value="1"/>
</dbReference>
<comment type="caution">
    <text evidence="5">The sequence shown here is derived from an EMBL/GenBank/DDBJ whole genome shotgun (WGS) entry which is preliminary data.</text>
</comment>
<dbReference type="AlphaFoldDB" id="A0A9X5E411"/>
<accession>A0A9X5E411</accession>